<keyword evidence="1" id="KW-0732">Signal</keyword>
<reference evidence="2 3" key="1">
    <citation type="submission" date="2023-07" db="EMBL/GenBank/DDBJ databases">
        <title>Comparative genomics of wheat-associated soil bacteria to identify genetic determinants of phenazine resistance.</title>
        <authorList>
            <person name="Mouncey N."/>
        </authorList>
    </citation>
    <scope>NUCLEOTIDE SEQUENCE [LARGE SCALE GENOMIC DNA]</scope>
    <source>
        <strain evidence="2 3">W4I11</strain>
    </source>
</reference>
<dbReference type="EMBL" id="JAUSZT010000003">
    <property type="protein sequence ID" value="MDQ0999543.1"/>
    <property type="molecule type" value="Genomic_DNA"/>
</dbReference>
<dbReference type="Proteomes" id="UP001237780">
    <property type="component" value="Unassembled WGS sequence"/>
</dbReference>
<dbReference type="InterPro" id="IPR032609">
    <property type="entry name" value="DUF4893"/>
</dbReference>
<dbReference type="Pfam" id="PF16233">
    <property type="entry name" value="DUF4893"/>
    <property type="match status" value="1"/>
</dbReference>
<name>A0ABU0SFL6_9HYPH</name>
<organism evidence="2 3">
    <name type="scientific">Phyllobacterium ifriqiyense</name>
    <dbReference type="NCBI Taxonomy" id="314238"/>
    <lineage>
        <taxon>Bacteria</taxon>
        <taxon>Pseudomonadati</taxon>
        <taxon>Pseudomonadota</taxon>
        <taxon>Alphaproteobacteria</taxon>
        <taxon>Hyphomicrobiales</taxon>
        <taxon>Phyllobacteriaceae</taxon>
        <taxon>Phyllobacterium</taxon>
    </lineage>
</organism>
<evidence type="ECO:0000256" key="1">
    <source>
        <dbReference type="SAM" id="SignalP"/>
    </source>
</evidence>
<sequence length="191" mass="21039">MRFPILTVLLICIAHSAFADGTINKIITASDKVRLASHETTKAQALSEARKGGEPADIAKLNDILAAPTLGFGENFDMTGNWQCRTIKLGKTTPLVIYSWFKCRVTDDGSGWMLEKISGSQRTKGRFFTDSDTRLIYLGSGFIAGEKPKKYGSGADTDEVGYAYRMSTNSFRIEFPSPALESILDVLELKR</sequence>
<evidence type="ECO:0000313" key="2">
    <source>
        <dbReference type="EMBL" id="MDQ0999543.1"/>
    </source>
</evidence>
<dbReference type="RefSeq" id="WP_307285970.1">
    <property type="nucleotide sequence ID" value="NZ_JAUSZT010000003.1"/>
</dbReference>
<keyword evidence="3" id="KW-1185">Reference proteome</keyword>
<proteinExistence type="predicted"/>
<feature type="chain" id="PRO_5046273749" description="DUF4893 domain-containing protein" evidence="1">
    <location>
        <begin position="20"/>
        <end position="191"/>
    </location>
</feature>
<comment type="caution">
    <text evidence="2">The sequence shown here is derived from an EMBL/GenBank/DDBJ whole genome shotgun (WGS) entry which is preliminary data.</text>
</comment>
<evidence type="ECO:0008006" key="4">
    <source>
        <dbReference type="Google" id="ProtNLM"/>
    </source>
</evidence>
<feature type="signal peptide" evidence="1">
    <location>
        <begin position="1"/>
        <end position="19"/>
    </location>
</feature>
<gene>
    <name evidence="2" type="ORF">QFZ34_004725</name>
</gene>
<evidence type="ECO:0000313" key="3">
    <source>
        <dbReference type="Proteomes" id="UP001237780"/>
    </source>
</evidence>
<accession>A0ABU0SFL6</accession>
<protein>
    <recommendedName>
        <fullName evidence="4">DUF4893 domain-containing protein</fullName>
    </recommendedName>
</protein>